<comment type="caution">
    <text evidence="2">The sequence shown here is derived from an EMBL/GenBank/DDBJ whole genome shotgun (WGS) entry which is preliminary data.</text>
</comment>
<proteinExistence type="predicted"/>
<organism evidence="2 3">
    <name type="scientific">Legionella spiritensis</name>
    <dbReference type="NCBI Taxonomy" id="452"/>
    <lineage>
        <taxon>Bacteria</taxon>
        <taxon>Pseudomonadati</taxon>
        <taxon>Pseudomonadota</taxon>
        <taxon>Gammaproteobacteria</taxon>
        <taxon>Legionellales</taxon>
        <taxon>Legionellaceae</taxon>
        <taxon>Legionella</taxon>
    </lineage>
</organism>
<dbReference type="GO" id="GO:0004497">
    <property type="term" value="F:monooxygenase activity"/>
    <property type="evidence" value="ECO:0007669"/>
    <property type="project" value="UniProtKB-KW"/>
</dbReference>
<reference evidence="2 3" key="1">
    <citation type="submission" date="2015-11" db="EMBL/GenBank/DDBJ databases">
        <title>Genomic analysis of 38 Legionella species identifies large and diverse effector repertoires.</title>
        <authorList>
            <person name="Burstein D."/>
            <person name="Amaro F."/>
            <person name="Zusman T."/>
            <person name="Lifshitz Z."/>
            <person name="Cohen O."/>
            <person name="Gilbert J.A."/>
            <person name="Pupko T."/>
            <person name="Shuman H.A."/>
            <person name="Segal G."/>
        </authorList>
    </citation>
    <scope>NUCLEOTIDE SEQUENCE [LARGE SCALE GENOMIC DNA]</scope>
    <source>
        <strain evidence="2 3">Mt.St.Helens-9</strain>
    </source>
</reference>
<dbReference type="InterPro" id="IPR011008">
    <property type="entry name" value="Dimeric_a/b-barrel"/>
</dbReference>
<dbReference type="PATRIC" id="fig|452.5.peg.1438"/>
<dbReference type="InterPro" id="IPR007138">
    <property type="entry name" value="ABM_dom"/>
</dbReference>
<dbReference type="Gene3D" id="3.30.70.100">
    <property type="match status" value="1"/>
</dbReference>
<keyword evidence="2" id="KW-0503">Monooxygenase</keyword>
<dbReference type="Pfam" id="PF03992">
    <property type="entry name" value="ABM"/>
    <property type="match status" value="1"/>
</dbReference>
<dbReference type="Proteomes" id="UP000054877">
    <property type="component" value="Unassembled WGS sequence"/>
</dbReference>
<dbReference type="EC" id="1.-.-.-" evidence="2"/>
<name>A0A0W0Z5V5_LEGSP</name>
<dbReference type="SUPFAM" id="SSF54909">
    <property type="entry name" value="Dimeric alpha+beta barrel"/>
    <property type="match status" value="1"/>
</dbReference>
<dbReference type="EMBL" id="LNYX01000013">
    <property type="protein sequence ID" value="KTD64498.1"/>
    <property type="molecule type" value="Genomic_DNA"/>
</dbReference>
<evidence type="ECO:0000259" key="1">
    <source>
        <dbReference type="PROSITE" id="PS51725"/>
    </source>
</evidence>
<evidence type="ECO:0000313" key="3">
    <source>
        <dbReference type="Proteomes" id="UP000054877"/>
    </source>
</evidence>
<dbReference type="AlphaFoldDB" id="A0A0W0Z5V5"/>
<dbReference type="InterPro" id="IPR050744">
    <property type="entry name" value="AI-2_Isomerase_LsrG"/>
</dbReference>
<sequence length="99" mass="11646">MNQVTVFAKLKSKKNKLEQTKKLLSSLIEPTKMEQGCIIYDLHQDQGNPLNFYFYEVWENKSLLNAHLNSPHVQHLFDRQKELLDNEIEVGFTEKVILD</sequence>
<keyword evidence="3" id="KW-1185">Reference proteome</keyword>
<keyword evidence="2" id="KW-0560">Oxidoreductase</keyword>
<gene>
    <name evidence="2" type="ORF">Lspi_1305</name>
</gene>
<dbReference type="STRING" id="452.Lspi_1305"/>
<protein>
    <submittedName>
        <fullName evidence="2">Putative monooxygenase</fullName>
        <ecNumber evidence="2">1.-.-.-</ecNumber>
    </submittedName>
</protein>
<dbReference type="PANTHER" id="PTHR33336">
    <property type="entry name" value="QUINOL MONOOXYGENASE YGIN-RELATED"/>
    <property type="match status" value="1"/>
</dbReference>
<feature type="domain" description="ABM" evidence="1">
    <location>
        <begin position="4"/>
        <end position="92"/>
    </location>
</feature>
<dbReference type="PROSITE" id="PS51725">
    <property type="entry name" value="ABM"/>
    <property type="match status" value="1"/>
</dbReference>
<dbReference type="RefSeq" id="WP_058483222.1">
    <property type="nucleotide sequence ID" value="NZ_CAAAII010000005.1"/>
</dbReference>
<accession>A0A0W0Z5V5</accession>
<dbReference type="PANTHER" id="PTHR33336:SF3">
    <property type="entry name" value="ABM DOMAIN-CONTAINING PROTEIN"/>
    <property type="match status" value="1"/>
</dbReference>
<evidence type="ECO:0000313" key="2">
    <source>
        <dbReference type="EMBL" id="KTD64498.1"/>
    </source>
</evidence>
<dbReference type="OrthoDB" id="9812192at2"/>